<dbReference type="Pfam" id="PF06463">
    <property type="entry name" value="Mob_synth_C"/>
    <property type="match status" value="1"/>
</dbReference>
<organism evidence="14 15">
    <name type="scientific">Sphingomonas cynarae</name>
    <dbReference type="NCBI Taxonomy" id="930197"/>
    <lineage>
        <taxon>Bacteria</taxon>
        <taxon>Pseudomonadati</taxon>
        <taxon>Pseudomonadota</taxon>
        <taxon>Alphaproteobacteria</taxon>
        <taxon>Sphingomonadales</taxon>
        <taxon>Sphingomonadaceae</taxon>
        <taxon>Sphingomonas</taxon>
    </lineage>
</organism>
<comment type="cofactor">
    <cofactor evidence="12">
        <name>[4Fe-4S] cluster</name>
        <dbReference type="ChEBI" id="CHEBI:49883"/>
    </cofactor>
    <text evidence="12">Binds 2 [4Fe-4S] clusters. Binds 1 [4Fe-4S] cluster coordinated with 3 cysteines and an exchangeable S-adenosyl-L-methionine and 1 [4Fe-4S] cluster coordinated with 3 cysteines and the GTP-derived substrate.</text>
</comment>
<feature type="binding site" evidence="12">
    <location>
        <begin position="309"/>
        <end position="311"/>
    </location>
    <ligand>
        <name>GTP</name>
        <dbReference type="ChEBI" id="CHEBI:37565"/>
    </ligand>
</feature>
<dbReference type="PANTHER" id="PTHR22960">
    <property type="entry name" value="MOLYBDOPTERIN COFACTOR SYNTHESIS PROTEIN A"/>
    <property type="match status" value="1"/>
</dbReference>
<evidence type="ECO:0000256" key="8">
    <source>
        <dbReference type="ARBA" id="ARBA00023134"/>
    </source>
</evidence>
<keyword evidence="10 12" id="KW-0456">Lyase</keyword>
<feature type="binding site" evidence="12">
    <location>
        <position position="118"/>
    </location>
    <ligand>
        <name>S-adenosyl-L-methionine</name>
        <dbReference type="ChEBI" id="CHEBI:59789"/>
    </ligand>
</feature>
<dbReference type="InterPro" id="IPR010505">
    <property type="entry name" value="MoaA_twitch"/>
</dbReference>
<feature type="binding site" evidence="12">
    <location>
        <position position="72"/>
    </location>
    <ligand>
        <name>[4Fe-4S] cluster</name>
        <dbReference type="ChEBI" id="CHEBI:49883"/>
        <label>1</label>
        <note>4Fe-4S-S-AdoMet</note>
    </ligand>
</feature>
<gene>
    <name evidence="12 14" type="primary">moaA</name>
    <name evidence="14" type="ORF">GCM10022268_24810</name>
</gene>
<feature type="binding site" evidence="12">
    <location>
        <position position="147"/>
    </location>
    <ligand>
        <name>GTP</name>
        <dbReference type="ChEBI" id="CHEBI:37565"/>
    </ligand>
</feature>
<keyword evidence="6 12" id="KW-0408">Iron</keyword>
<evidence type="ECO:0000256" key="1">
    <source>
        <dbReference type="ARBA" id="ARBA00012167"/>
    </source>
</evidence>
<proteinExistence type="inferred from homology"/>
<dbReference type="InterPro" id="IPR006638">
    <property type="entry name" value="Elp3/MiaA/NifB-like_rSAM"/>
</dbReference>
<protein>
    <recommendedName>
        <fullName evidence="1 12">GTP 3',8-cyclase</fullName>
        <ecNumber evidence="1 12">4.1.99.22</ecNumber>
    </recommendedName>
    <alternativeName>
        <fullName evidence="12">Molybdenum cofactor biosynthesis protein A</fullName>
    </alternativeName>
</protein>
<dbReference type="SFLD" id="SFLDS00029">
    <property type="entry name" value="Radical_SAM"/>
    <property type="match status" value="1"/>
</dbReference>
<dbReference type="InterPro" id="IPR040064">
    <property type="entry name" value="MoaA-like"/>
</dbReference>
<comment type="similarity">
    <text evidence="12">Belongs to the radical SAM superfamily. MoaA family.</text>
</comment>
<keyword evidence="4 12" id="KW-0479">Metal-binding</keyword>
<feature type="binding site" evidence="12">
    <location>
        <position position="171"/>
    </location>
    <ligand>
        <name>S-adenosyl-L-methionine</name>
        <dbReference type="ChEBI" id="CHEBI:59789"/>
    </ligand>
</feature>
<feature type="binding site" evidence="12">
    <location>
        <position position="114"/>
    </location>
    <ligand>
        <name>GTP</name>
        <dbReference type="ChEBI" id="CHEBI:37565"/>
    </ligand>
</feature>
<evidence type="ECO:0000256" key="10">
    <source>
        <dbReference type="ARBA" id="ARBA00023239"/>
    </source>
</evidence>
<feature type="binding site" evidence="12">
    <location>
        <position position="65"/>
    </location>
    <ligand>
        <name>GTP</name>
        <dbReference type="ChEBI" id="CHEBI:37565"/>
    </ligand>
</feature>
<dbReference type="HAMAP" id="MF_01225_B">
    <property type="entry name" value="MoaA_B"/>
    <property type="match status" value="1"/>
</dbReference>
<dbReference type="PANTHER" id="PTHR22960:SF0">
    <property type="entry name" value="MOLYBDENUM COFACTOR BIOSYNTHESIS PROTEIN 1"/>
    <property type="match status" value="1"/>
</dbReference>
<dbReference type="Pfam" id="PF04055">
    <property type="entry name" value="Radical_SAM"/>
    <property type="match status" value="1"/>
</dbReference>
<dbReference type="InterPro" id="IPR050105">
    <property type="entry name" value="MoCo_biosynth_MoaA/MoaC"/>
</dbReference>
<evidence type="ECO:0000313" key="14">
    <source>
        <dbReference type="EMBL" id="GAA3715203.1"/>
    </source>
</evidence>
<evidence type="ECO:0000256" key="12">
    <source>
        <dbReference type="HAMAP-Rule" id="MF_01225"/>
    </source>
</evidence>
<comment type="function">
    <text evidence="12">Catalyzes the cyclization of GTP to (8S)-3',8-cyclo-7,8-dihydroguanosine 5'-triphosphate.</text>
</comment>
<dbReference type="InterPro" id="IPR000385">
    <property type="entry name" value="MoaA_NifB_PqqE_Fe-S-bd_CS"/>
</dbReference>
<dbReference type="InterPro" id="IPR007197">
    <property type="entry name" value="rSAM"/>
</dbReference>
<dbReference type="InterPro" id="IPR058240">
    <property type="entry name" value="rSAM_sf"/>
</dbReference>
<dbReference type="InterPro" id="IPR013785">
    <property type="entry name" value="Aldolase_TIM"/>
</dbReference>
<evidence type="ECO:0000256" key="9">
    <source>
        <dbReference type="ARBA" id="ARBA00023150"/>
    </source>
</evidence>
<dbReference type="PROSITE" id="PS51918">
    <property type="entry name" value="RADICAL_SAM"/>
    <property type="match status" value="1"/>
</dbReference>
<dbReference type="SMART" id="SM00729">
    <property type="entry name" value="Elp3"/>
    <property type="match status" value="1"/>
</dbReference>
<comment type="catalytic activity">
    <reaction evidence="11 12">
        <text>GTP + AH2 + S-adenosyl-L-methionine = (8S)-3',8-cyclo-7,8-dihydroguanosine 5'-triphosphate + 5'-deoxyadenosine + L-methionine + A + H(+)</text>
        <dbReference type="Rhea" id="RHEA:49576"/>
        <dbReference type="ChEBI" id="CHEBI:13193"/>
        <dbReference type="ChEBI" id="CHEBI:15378"/>
        <dbReference type="ChEBI" id="CHEBI:17319"/>
        <dbReference type="ChEBI" id="CHEBI:17499"/>
        <dbReference type="ChEBI" id="CHEBI:37565"/>
        <dbReference type="ChEBI" id="CHEBI:57844"/>
        <dbReference type="ChEBI" id="CHEBI:59789"/>
        <dbReference type="ChEBI" id="CHEBI:131766"/>
        <dbReference type="EC" id="4.1.99.22"/>
    </reaction>
</comment>
<evidence type="ECO:0000256" key="2">
    <source>
        <dbReference type="ARBA" id="ARBA00022485"/>
    </source>
</evidence>
<keyword evidence="7 12" id="KW-0411">Iron-sulfur</keyword>
<evidence type="ECO:0000259" key="13">
    <source>
        <dbReference type="PROSITE" id="PS51918"/>
    </source>
</evidence>
<keyword evidence="2 12" id="KW-0004">4Fe-4S</keyword>
<evidence type="ECO:0000256" key="6">
    <source>
        <dbReference type="ARBA" id="ARBA00023004"/>
    </source>
</evidence>
<evidence type="ECO:0000256" key="3">
    <source>
        <dbReference type="ARBA" id="ARBA00022691"/>
    </source>
</evidence>
<dbReference type="Gene3D" id="3.20.20.70">
    <property type="entry name" value="Aldolase class I"/>
    <property type="match status" value="1"/>
</dbReference>
<reference evidence="15" key="1">
    <citation type="journal article" date="2019" name="Int. J. Syst. Evol. Microbiol.">
        <title>The Global Catalogue of Microorganisms (GCM) 10K type strain sequencing project: providing services to taxonomists for standard genome sequencing and annotation.</title>
        <authorList>
            <consortium name="The Broad Institute Genomics Platform"/>
            <consortium name="The Broad Institute Genome Sequencing Center for Infectious Disease"/>
            <person name="Wu L."/>
            <person name="Ma J."/>
        </authorList>
    </citation>
    <scope>NUCLEOTIDE SEQUENCE [LARGE SCALE GENOMIC DNA]</scope>
    <source>
        <strain evidence="15">JCM 17498</strain>
    </source>
</reference>
<keyword evidence="8 12" id="KW-0342">GTP-binding</keyword>
<keyword evidence="9 12" id="KW-0501">Molybdenum cofactor biosynthesis</keyword>
<feature type="domain" description="Radical SAM core" evidence="13">
    <location>
        <begin position="56"/>
        <end position="281"/>
    </location>
</feature>
<feature type="binding site" evidence="12">
    <location>
        <position position="241"/>
    </location>
    <ligand>
        <name>S-adenosyl-L-methionine</name>
        <dbReference type="ChEBI" id="CHEBI:59789"/>
    </ligand>
</feature>
<comment type="caution">
    <text evidence="14">The sequence shown here is derived from an EMBL/GenBank/DDBJ whole genome shotgun (WGS) entry which is preliminary data.</text>
</comment>
<dbReference type="EMBL" id="BAABBF010000005">
    <property type="protein sequence ID" value="GAA3715203.1"/>
    <property type="molecule type" value="Genomic_DNA"/>
</dbReference>
<evidence type="ECO:0000313" key="15">
    <source>
        <dbReference type="Proteomes" id="UP001500523"/>
    </source>
</evidence>
<dbReference type="SFLD" id="SFLDG01383">
    <property type="entry name" value="cyclic_pyranopterin_phosphate"/>
    <property type="match status" value="1"/>
</dbReference>
<name>A0ABP7E8Y0_9SPHN</name>
<accession>A0ABP7E8Y0</accession>
<sequence>MWTLAAGGRTLNPLRISHVLSVTLLPIDDADPSWDGTMATVLSPSDTPAFDRLVDAHGRAIRYLRISVTDRCDLRCRYCMAEQMTFLPKSALLSLEEIAIIAERFVARGVTKIRLSGGEPLVRRDVGELVRRLGDLVGHGLDELTMTTNGTRLADHAPALLAAGMRRINVSLDSLDADRFRHITRHGDVAQVIGGIRAARDAGLRIKINMVALKGLNEDEIGPMLQWCADEGLDLSLIETMPLGAIDEDRVDRFLPLTRVFDDLSARFPLERDSHRTGGPARYWRVAGTDTRLGLISPLTANFCDGCNRVRLTTEGKLYMCLGHDDQVDLKAALRDGGIGALDAAIDRGLREKPLRHDFRIEAGSAPAVTRHMSVTGG</sequence>
<dbReference type="NCBIfam" id="TIGR02666">
    <property type="entry name" value="moaA"/>
    <property type="match status" value="1"/>
</dbReference>
<dbReference type="CDD" id="cd21117">
    <property type="entry name" value="Twitch_MoaA"/>
    <property type="match status" value="1"/>
</dbReference>
<keyword evidence="15" id="KW-1185">Reference proteome</keyword>
<dbReference type="EC" id="4.1.99.22" evidence="1 12"/>
<feature type="binding site" evidence="12">
    <location>
        <position position="321"/>
    </location>
    <ligand>
        <name>[4Fe-4S] cluster</name>
        <dbReference type="ChEBI" id="CHEBI:49883"/>
        <label>2</label>
        <note>4Fe-4S-substrate</note>
    </ligand>
</feature>
<comment type="pathway">
    <text evidence="12">Cofactor biosynthesis; molybdopterin biosynthesis.</text>
</comment>
<dbReference type="SFLD" id="SFLDG01386">
    <property type="entry name" value="main_SPASM_domain-containing"/>
    <property type="match status" value="1"/>
</dbReference>
<evidence type="ECO:0000256" key="7">
    <source>
        <dbReference type="ARBA" id="ARBA00023014"/>
    </source>
</evidence>
<comment type="subunit">
    <text evidence="12">Monomer and homodimer.</text>
</comment>
<feature type="binding site" evidence="12">
    <location>
        <position position="207"/>
    </location>
    <ligand>
        <name>GTP</name>
        <dbReference type="ChEBI" id="CHEBI:37565"/>
    </ligand>
</feature>
<dbReference type="SUPFAM" id="SSF102114">
    <property type="entry name" value="Radical SAM enzymes"/>
    <property type="match status" value="1"/>
</dbReference>
<feature type="binding site" evidence="12">
    <location>
        <position position="304"/>
    </location>
    <ligand>
        <name>[4Fe-4S] cluster</name>
        <dbReference type="ChEBI" id="CHEBI:49883"/>
        <label>2</label>
        <note>4Fe-4S-substrate</note>
    </ligand>
</feature>
<keyword evidence="5 12" id="KW-0547">Nucleotide-binding</keyword>
<dbReference type="PROSITE" id="PS01305">
    <property type="entry name" value="MOAA_NIFB_PQQE"/>
    <property type="match status" value="1"/>
</dbReference>
<evidence type="ECO:0000256" key="4">
    <source>
        <dbReference type="ARBA" id="ARBA00022723"/>
    </source>
</evidence>
<feature type="binding site" evidence="12">
    <location>
        <position position="76"/>
    </location>
    <ligand>
        <name>[4Fe-4S] cluster</name>
        <dbReference type="ChEBI" id="CHEBI:49883"/>
        <label>1</label>
        <note>4Fe-4S-S-AdoMet</note>
    </ligand>
</feature>
<dbReference type="InterPro" id="IPR013483">
    <property type="entry name" value="MoaA"/>
</dbReference>
<evidence type="ECO:0000256" key="5">
    <source>
        <dbReference type="ARBA" id="ARBA00022741"/>
    </source>
</evidence>
<evidence type="ECO:0000256" key="11">
    <source>
        <dbReference type="ARBA" id="ARBA00048697"/>
    </source>
</evidence>
<dbReference type="Proteomes" id="UP001500523">
    <property type="component" value="Unassembled WGS sequence"/>
</dbReference>
<dbReference type="SFLD" id="SFLDG01067">
    <property type="entry name" value="SPASM/twitch_domain_containing"/>
    <property type="match status" value="1"/>
</dbReference>
<dbReference type="CDD" id="cd01335">
    <property type="entry name" value="Radical_SAM"/>
    <property type="match status" value="1"/>
</dbReference>
<feature type="binding site" evidence="12">
    <location>
        <position position="307"/>
    </location>
    <ligand>
        <name>[4Fe-4S] cluster</name>
        <dbReference type="ChEBI" id="CHEBI:49883"/>
        <label>2</label>
        <note>4Fe-4S-substrate</note>
    </ligand>
</feature>
<feature type="binding site" evidence="12">
    <location>
        <position position="79"/>
    </location>
    <ligand>
        <name>[4Fe-4S] cluster</name>
        <dbReference type="ChEBI" id="CHEBI:49883"/>
        <label>1</label>
        <note>4Fe-4S-S-AdoMet</note>
    </ligand>
</feature>
<keyword evidence="3 12" id="KW-0949">S-adenosyl-L-methionine</keyword>
<feature type="binding site" evidence="12">
    <location>
        <position position="78"/>
    </location>
    <ligand>
        <name>S-adenosyl-L-methionine</name>
        <dbReference type="ChEBI" id="CHEBI:59789"/>
    </ligand>
</feature>